<dbReference type="OMA" id="NINSKCG"/>
<dbReference type="InterPro" id="IPR036770">
    <property type="entry name" value="Ankyrin_rpt-contain_sf"/>
</dbReference>
<dbReference type="Pfam" id="PF22939">
    <property type="entry name" value="WHD_GPIID"/>
    <property type="match status" value="1"/>
</dbReference>
<proteinExistence type="predicted"/>
<feature type="domain" description="GPI inositol-deacylase winged helix" evidence="2">
    <location>
        <begin position="478"/>
        <end position="564"/>
    </location>
</feature>
<organism evidence="4 5">
    <name type="scientific">Armillaria gallica</name>
    <name type="common">Bulbous honey fungus</name>
    <name type="synonym">Armillaria bulbosa</name>
    <dbReference type="NCBI Taxonomy" id="47427"/>
    <lineage>
        <taxon>Eukaryota</taxon>
        <taxon>Fungi</taxon>
        <taxon>Dikarya</taxon>
        <taxon>Basidiomycota</taxon>
        <taxon>Agaricomycotina</taxon>
        <taxon>Agaricomycetes</taxon>
        <taxon>Agaricomycetidae</taxon>
        <taxon>Agaricales</taxon>
        <taxon>Marasmiineae</taxon>
        <taxon>Physalacriaceae</taxon>
        <taxon>Armillaria</taxon>
    </lineage>
</organism>
<evidence type="ECO:0000256" key="1">
    <source>
        <dbReference type="ARBA" id="ARBA00022737"/>
    </source>
</evidence>
<reference evidence="5" key="1">
    <citation type="journal article" date="2017" name="Nat. Ecol. Evol.">
        <title>Genome expansion and lineage-specific genetic innovations in the forest pathogenic fungi Armillaria.</title>
        <authorList>
            <person name="Sipos G."/>
            <person name="Prasanna A.N."/>
            <person name="Walter M.C."/>
            <person name="O'Connor E."/>
            <person name="Balint B."/>
            <person name="Krizsan K."/>
            <person name="Kiss B."/>
            <person name="Hess J."/>
            <person name="Varga T."/>
            <person name="Slot J."/>
            <person name="Riley R."/>
            <person name="Boka B."/>
            <person name="Rigling D."/>
            <person name="Barry K."/>
            <person name="Lee J."/>
            <person name="Mihaltcheva S."/>
            <person name="LaButti K."/>
            <person name="Lipzen A."/>
            <person name="Waldron R."/>
            <person name="Moloney N.M."/>
            <person name="Sperisen C."/>
            <person name="Kredics L."/>
            <person name="Vagvoelgyi C."/>
            <person name="Patrignani A."/>
            <person name="Fitzpatrick D."/>
            <person name="Nagy I."/>
            <person name="Doyle S."/>
            <person name="Anderson J.B."/>
            <person name="Grigoriev I.V."/>
            <person name="Gueldener U."/>
            <person name="Muensterkoetter M."/>
            <person name="Nagy L.G."/>
        </authorList>
    </citation>
    <scope>NUCLEOTIDE SEQUENCE [LARGE SCALE GENOMIC DNA]</scope>
    <source>
        <strain evidence="5">Ar21-2</strain>
    </source>
</reference>
<feature type="domain" description="Nephrocystin 3-like N-terminal" evidence="3">
    <location>
        <begin position="222"/>
        <end position="371"/>
    </location>
</feature>
<dbReference type="STRING" id="47427.A0A2H3DHH5"/>
<dbReference type="AlphaFoldDB" id="A0A2H3DHH5"/>
<dbReference type="SUPFAM" id="SSF52540">
    <property type="entry name" value="P-loop containing nucleoside triphosphate hydrolases"/>
    <property type="match status" value="1"/>
</dbReference>
<evidence type="ECO:0000259" key="2">
    <source>
        <dbReference type="Pfam" id="PF22939"/>
    </source>
</evidence>
<dbReference type="InterPro" id="IPR002110">
    <property type="entry name" value="Ankyrin_rpt"/>
</dbReference>
<dbReference type="SMART" id="SM00248">
    <property type="entry name" value="ANK"/>
    <property type="match status" value="8"/>
</dbReference>
<evidence type="ECO:0000259" key="3">
    <source>
        <dbReference type="Pfam" id="PF24883"/>
    </source>
</evidence>
<dbReference type="PANTHER" id="PTHR10039">
    <property type="entry name" value="AMELOGENIN"/>
    <property type="match status" value="1"/>
</dbReference>
<dbReference type="Pfam" id="PF12796">
    <property type="entry name" value="Ank_2"/>
    <property type="match status" value="2"/>
</dbReference>
<accession>A0A2H3DHH5</accession>
<dbReference type="OrthoDB" id="7464126at2759"/>
<dbReference type="Proteomes" id="UP000217790">
    <property type="component" value="Unassembled WGS sequence"/>
</dbReference>
<dbReference type="InterPro" id="IPR027417">
    <property type="entry name" value="P-loop_NTPase"/>
</dbReference>
<keyword evidence="1" id="KW-0677">Repeat</keyword>
<sequence length="932" mass="103902">MEAVGLASAIVSLVELVHITVKYLKDVKEAPKERDELSKELSNLAIYLTTVNQLAQTAAAGDPWLATVQRLSGPFVQLGVVLNDFKKKLDPASDGMGKMKQRLLWKLSKESVEDALKKIERIKSLVIIAVQHDHATLSHAINEMLTTVDTKVDDISDSTKRIKHDVGRVDRNIVKIGGQVTHMNDGILQMQSQIQKLQDAAWLSPSNFKSVQAEKLSQRVGDTGRWFLECQQIQEWIHAGVGKTILASIIIGHLRMLVHQKTLVLSIFCDYQSAAAQTVADLVCSLMKQLIQDNSLSIPITSLYSRCLRDQTRPSLDDLTKILSQEFTLFQRVYIVLDALDEFIDDNGGREELIDVIKSLGDNIHLLVTSRDITTIGSLFEEDARLDIRATDEDINAYIANKLSRGRLSRHIRGRDDLREAILTGAAEKAKGMFLLAGLHIDLLAQTTNPKILREVLSKLPETMTSAYDKTLARVDSQGVYDRDLAYRIYSWVAFAKRPLTVLELRCALAVDPGTKALDPDNLFDGDFLGSVCAGLVITEPACGQEKGPTMRFVHYTTQEYFVSRRDELFPCIQETIMRACLTYLSFDIFALPDASEDIRTRPETFPFLHYSSSNWGYHANGPVQCSMEDDIVAFLGVEYHRRVAAKFTRIYGGSRPFTPSPLLFAAYYGLVHIMEVFLNQGADPRDDLPLGVAAQEGHLEMVKMLLARDDVDVNETDPERRYRTPLMEAARNGHPEVVRAILESERMDSLNKVCENGASALFWAVWGGHSGVVRILLAQPGIEATTWDENCESPLMVAAGRGHSDIVRMFLEREDINLDAPSFVTQQTALRYAADTGHEHIVGMLLKTDRVDVNSKDWHGFTALSGAAKDGKMQAVKVLLEHPDVDTMATDYKGRTAYDLAVENGHHEIASLLATSKGLNYGKQEIPAFYS</sequence>
<dbReference type="SUPFAM" id="SSF48403">
    <property type="entry name" value="Ankyrin repeat"/>
    <property type="match status" value="1"/>
</dbReference>
<dbReference type="InterPro" id="IPR056884">
    <property type="entry name" value="NPHP3-like_N"/>
</dbReference>
<dbReference type="Gene3D" id="3.40.50.300">
    <property type="entry name" value="P-loop containing nucleotide triphosphate hydrolases"/>
    <property type="match status" value="1"/>
</dbReference>
<protein>
    <submittedName>
        <fullName evidence="4">Uncharacterized protein</fullName>
    </submittedName>
</protein>
<dbReference type="Pfam" id="PF13637">
    <property type="entry name" value="Ank_4"/>
    <property type="match status" value="1"/>
</dbReference>
<dbReference type="InParanoid" id="A0A2H3DHH5"/>
<keyword evidence="5" id="KW-1185">Reference proteome</keyword>
<name>A0A2H3DHH5_ARMGA</name>
<evidence type="ECO:0000313" key="5">
    <source>
        <dbReference type="Proteomes" id="UP000217790"/>
    </source>
</evidence>
<dbReference type="InterPro" id="IPR054471">
    <property type="entry name" value="GPIID_WHD"/>
</dbReference>
<evidence type="ECO:0000313" key="4">
    <source>
        <dbReference type="EMBL" id="PBK87713.1"/>
    </source>
</evidence>
<dbReference type="Pfam" id="PF24883">
    <property type="entry name" value="NPHP3_N"/>
    <property type="match status" value="1"/>
</dbReference>
<gene>
    <name evidence="4" type="ORF">ARMGADRAFT_1121816</name>
</gene>
<dbReference type="EMBL" id="KZ293677">
    <property type="protein sequence ID" value="PBK87713.1"/>
    <property type="molecule type" value="Genomic_DNA"/>
</dbReference>
<dbReference type="Gene3D" id="1.25.40.20">
    <property type="entry name" value="Ankyrin repeat-containing domain"/>
    <property type="match status" value="2"/>
</dbReference>
<dbReference type="PANTHER" id="PTHR10039:SF15">
    <property type="entry name" value="NACHT DOMAIN-CONTAINING PROTEIN"/>
    <property type="match status" value="1"/>
</dbReference>